<keyword evidence="3" id="KW-1185">Reference proteome</keyword>
<evidence type="ECO:0000313" key="2">
    <source>
        <dbReference type="EMBL" id="EYC33403.1"/>
    </source>
</evidence>
<keyword evidence="1" id="KW-0732">Signal</keyword>
<dbReference type="Proteomes" id="UP000024635">
    <property type="component" value="Unassembled WGS sequence"/>
</dbReference>
<organism evidence="2 3">
    <name type="scientific">Ancylostoma ceylanicum</name>
    <dbReference type="NCBI Taxonomy" id="53326"/>
    <lineage>
        <taxon>Eukaryota</taxon>
        <taxon>Metazoa</taxon>
        <taxon>Ecdysozoa</taxon>
        <taxon>Nematoda</taxon>
        <taxon>Chromadorea</taxon>
        <taxon>Rhabditida</taxon>
        <taxon>Rhabditina</taxon>
        <taxon>Rhabditomorpha</taxon>
        <taxon>Strongyloidea</taxon>
        <taxon>Ancylostomatidae</taxon>
        <taxon>Ancylostomatinae</taxon>
        <taxon>Ancylostoma</taxon>
    </lineage>
</organism>
<feature type="signal peptide" evidence="1">
    <location>
        <begin position="1"/>
        <end position="19"/>
    </location>
</feature>
<evidence type="ECO:0000256" key="1">
    <source>
        <dbReference type="SAM" id="SignalP"/>
    </source>
</evidence>
<dbReference type="EMBL" id="JARK01001338">
    <property type="protein sequence ID" value="EYC33403.1"/>
    <property type="molecule type" value="Genomic_DNA"/>
</dbReference>
<comment type="caution">
    <text evidence="2">The sequence shown here is derived from an EMBL/GenBank/DDBJ whole genome shotgun (WGS) entry which is preliminary data.</text>
</comment>
<sequence>MFGVVVVLSIPVVLLACSALPPGQEVRITFQVDGLLTIPVEFAYSIDQTNVLSKFPKFSKTSAEAVTNVQKYVKRALTLAIKEEARRAGIESQTSNIASQIKPTVYYNPLNCSAAADKPTQPTQGVPGNSCVVKTDIITNVAYDATTPMEIPVQFQQFVVGLSVSNYIIGGWSRDMWELTLIKVQKQLKSGTYGTSFRTASLSLV</sequence>
<gene>
    <name evidence="2" type="primary">Acey_s0002.g780</name>
    <name evidence="2" type="ORF">Y032_0002g780</name>
</gene>
<reference evidence="3" key="1">
    <citation type="journal article" date="2015" name="Nat. Genet.">
        <title>The genome and transcriptome of the zoonotic hookworm Ancylostoma ceylanicum identify infection-specific gene families.</title>
        <authorList>
            <person name="Schwarz E.M."/>
            <person name="Hu Y."/>
            <person name="Antoshechkin I."/>
            <person name="Miller M.M."/>
            <person name="Sternberg P.W."/>
            <person name="Aroian R.V."/>
        </authorList>
    </citation>
    <scope>NUCLEOTIDE SEQUENCE</scope>
    <source>
        <strain evidence="3">HY135</strain>
    </source>
</reference>
<dbReference type="AlphaFoldDB" id="A0A016W330"/>
<name>A0A016W330_9BILA</name>
<accession>A0A016W330</accession>
<protein>
    <submittedName>
        <fullName evidence="2">Uncharacterized protein</fullName>
    </submittedName>
</protein>
<feature type="chain" id="PRO_5001494089" evidence="1">
    <location>
        <begin position="20"/>
        <end position="205"/>
    </location>
</feature>
<evidence type="ECO:0000313" key="3">
    <source>
        <dbReference type="Proteomes" id="UP000024635"/>
    </source>
</evidence>
<proteinExistence type="predicted"/>
<dbReference type="OrthoDB" id="5857231at2759"/>